<feature type="region of interest" description="Disordered" evidence="1">
    <location>
        <begin position="28"/>
        <end position="89"/>
    </location>
</feature>
<proteinExistence type="predicted"/>
<reference evidence="2 3" key="1">
    <citation type="submission" date="2019-05" db="EMBL/GenBank/DDBJ databases">
        <title>Another draft genome of Portunus trituberculatus and its Hox gene families provides insights of decapod evolution.</title>
        <authorList>
            <person name="Jeong J.-H."/>
            <person name="Song I."/>
            <person name="Kim S."/>
            <person name="Choi T."/>
            <person name="Kim D."/>
            <person name="Ryu S."/>
            <person name="Kim W."/>
        </authorList>
    </citation>
    <scope>NUCLEOTIDE SEQUENCE [LARGE SCALE GENOMIC DNA]</scope>
    <source>
        <tissue evidence="2">Muscle</tissue>
    </source>
</reference>
<comment type="caution">
    <text evidence="2">The sequence shown here is derived from an EMBL/GenBank/DDBJ whole genome shotgun (WGS) entry which is preliminary data.</text>
</comment>
<dbReference type="EMBL" id="VSRR010075592">
    <property type="protein sequence ID" value="MPC87786.1"/>
    <property type="molecule type" value="Genomic_DNA"/>
</dbReference>
<name>A0A5B7J1F4_PORTR</name>
<accession>A0A5B7J1F4</accession>
<feature type="compositionally biased region" description="Basic and acidic residues" evidence="1">
    <location>
        <begin position="68"/>
        <end position="89"/>
    </location>
</feature>
<evidence type="ECO:0000313" key="2">
    <source>
        <dbReference type="EMBL" id="MPC87786.1"/>
    </source>
</evidence>
<feature type="compositionally biased region" description="Basic and acidic residues" evidence="1">
    <location>
        <begin position="31"/>
        <end position="44"/>
    </location>
</feature>
<protein>
    <submittedName>
        <fullName evidence="2">Uncharacterized protein</fullName>
    </submittedName>
</protein>
<organism evidence="2 3">
    <name type="scientific">Portunus trituberculatus</name>
    <name type="common">Swimming crab</name>
    <name type="synonym">Neptunus trituberculatus</name>
    <dbReference type="NCBI Taxonomy" id="210409"/>
    <lineage>
        <taxon>Eukaryota</taxon>
        <taxon>Metazoa</taxon>
        <taxon>Ecdysozoa</taxon>
        <taxon>Arthropoda</taxon>
        <taxon>Crustacea</taxon>
        <taxon>Multicrustacea</taxon>
        <taxon>Malacostraca</taxon>
        <taxon>Eumalacostraca</taxon>
        <taxon>Eucarida</taxon>
        <taxon>Decapoda</taxon>
        <taxon>Pleocyemata</taxon>
        <taxon>Brachyura</taxon>
        <taxon>Eubrachyura</taxon>
        <taxon>Portunoidea</taxon>
        <taxon>Portunidae</taxon>
        <taxon>Portuninae</taxon>
        <taxon>Portunus</taxon>
    </lineage>
</organism>
<keyword evidence="3" id="KW-1185">Reference proteome</keyword>
<gene>
    <name evidence="2" type="ORF">E2C01_082659</name>
</gene>
<evidence type="ECO:0000256" key="1">
    <source>
        <dbReference type="SAM" id="MobiDB-lite"/>
    </source>
</evidence>
<evidence type="ECO:0000313" key="3">
    <source>
        <dbReference type="Proteomes" id="UP000324222"/>
    </source>
</evidence>
<sequence length="89" mass="10695">MTPITYNKAFPPAEHRFPHFYDLPLCKLSRRTRDGLGRGKENGRTAKRKDGKAKKQEKSARQRKRREREKWEQKDETGREGIRRKQGEW</sequence>
<dbReference type="AlphaFoldDB" id="A0A5B7J1F4"/>
<dbReference type="Proteomes" id="UP000324222">
    <property type="component" value="Unassembled WGS sequence"/>
</dbReference>